<accession>A0ACB9I7X4</accession>
<reference evidence="1 2" key="2">
    <citation type="journal article" date="2022" name="Mol. Ecol. Resour.">
        <title>The genomes of chicory, endive, great burdock and yacon provide insights into Asteraceae paleo-polyploidization history and plant inulin production.</title>
        <authorList>
            <person name="Fan W."/>
            <person name="Wang S."/>
            <person name="Wang H."/>
            <person name="Wang A."/>
            <person name="Jiang F."/>
            <person name="Liu H."/>
            <person name="Zhao H."/>
            <person name="Xu D."/>
            <person name="Zhang Y."/>
        </authorList>
    </citation>
    <scope>NUCLEOTIDE SEQUENCE [LARGE SCALE GENOMIC DNA]</scope>
    <source>
        <strain evidence="2">cv. Yunnan</strain>
        <tissue evidence="1">Leaves</tissue>
    </source>
</reference>
<evidence type="ECO:0000313" key="1">
    <source>
        <dbReference type="EMBL" id="KAI3803897.1"/>
    </source>
</evidence>
<proteinExistence type="predicted"/>
<gene>
    <name evidence="1" type="ORF">L1987_32061</name>
</gene>
<protein>
    <submittedName>
        <fullName evidence="1">Uncharacterized protein</fullName>
    </submittedName>
</protein>
<organism evidence="1 2">
    <name type="scientific">Smallanthus sonchifolius</name>
    <dbReference type="NCBI Taxonomy" id="185202"/>
    <lineage>
        <taxon>Eukaryota</taxon>
        <taxon>Viridiplantae</taxon>
        <taxon>Streptophyta</taxon>
        <taxon>Embryophyta</taxon>
        <taxon>Tracheophyta</taxon>
        <taxon>Spermatophyta</taxon>
        <taxon>Magnoliopsida</taxon>
        <taxon>eudicotyledons</taxon>
        <taxon>Gunneridae</taxon>
        <taxon>Pentapetalae</taxon>
        <taxon>asterids</taxon>
        <taxon>campanulids</taxon>
        <taxon>Asterales</taxon>
        <taxon>Asteraceae</taxon>
        <taxon>Asteroideae</taxon>
        <taxon>Heliantheae alliance</taxon>
        <taxon>Millerieae</taxon>
        <taxon>Smallanthus</taxon>
    </lineage>
</organism>
<evidence type="ECO:0000313" key="2">
    <source>
        <dbReference type="Proteomes" id="UP001056120"/>
    </source>
</evidence>
<keyword evidence="2" id="KW-1185">Reference proteome</keyword>
<reference evidence="2" key="1">
    <citation type="journal article" date="2022" name="Mol. Ecol. Resour.">
        <title>The genomes of chicory, endive, great burdock and yacon provide insights into Asteraceae palaeo-polyploidization history and plant inulin production.</title>
        <authorList>
            <person name="Fan W."/>
            <person name="Wang S."/>
            <person name="Wang H."/>
            <person name="Wang A."/>
            <person name="Jiang F."/>
            <person name="Liu H."/>
            <person name="Zhao H."/>
            <person name="Xu D."/>
            <person name="Zhang Y."/>
        </authorList>
    </citation>
    <scope>NUCLEOTIDE SEQUENCE [LARGE SCALE GENOMIC DNA]</scope>
    <source>
        <strain evidence="2">cv. Yunnan</strain>
    </source>
</reference>
<comment type="caution">
    <text evidence="1">The sequence shown here is derived from an EMBL/GenBank/DDBJ whole genome shotgun (WGS) entry which is preliminary data.</text>
</comment>
<name>A0ACB9I7X4_9ASTR</name>
<dbReference type="Proteomes" id="UP001056120">
    <property type="component" value="Linkage Group LG10"/>
</dbReference>
<dbReference type="EMBL" id="CM042027">
    <property type="protein sequence ID" value="KAI3803897.1"/>
    <property type="molecule type" value="Genomic_DNA"/>
</dbReference>
<sequence length="68" mass="7869">MFSLTFINIDLAFQKFLGTSFELSLIDYLLVESQAQKPPLVSENELTLARLIQLHLRCFKRKIDPNSI</sequence>